<accession>A0A7S3GM75</accession>
<gene>
    <name evidence="2" type="ORF">PBIL07802_LOCUS33143</name>
</gene>
<feature type="compositionally biased region" description="Low complexity" evidence="1">
    <location>
        <begin position="60"/>
        <end position="81"/>
    </location>
</feature>
<name>A0A7S3GM75_9EUKA</name>
<organism evidence="2">
    <name type="scientific">Palpitomonas bilix</name>
    <dbReference type="NCBI Taxonomy" id="652834"/>
    <lineage>
        <taxon>Eukaryota</taxon>
        <taxon>Eukaryota incertae sedis</taxon>
    </lineage>
</organism>
<evidence type="ECO:0000313" key="2">
    <source>
        <dbReference type="EMBL" id="CAE0270788.1"/>
    </source>
</evidence>
<feature type="compositionally biased region" description="Gly residues" evidence="1">
    <location>
        <begin position="18"/>
        <end position="28"/>
    </location>
</feature>
<feature type="region of interest" description="Disordered" evidence="1">
    <location>
        <begin position="1"/>
        <end position="101"/>
    </location>
</feature>
<feature type="compositionally biased region" description="Gly residues" evidence="1">
    <location>
        <begin position="82"/>
        <end position="96"/>
    </location>
</feature>
<reference evidence="2" key="1">
    <citation type="submission" date="2021-01" db="EMBL/GenBank/DDBJ databases">
        <authorList>
            <person name="Corre E."/>
            <person name="Pelletier E."/>
            <person name="Niang G."/>
            <person name="Scheremetjew M."/>
            <person name="Finn R."/>
            <person name="Kale V."/>
            <person name="Holt S."/>
            <person name="Cochrane G."/>
            <person name="Meng A."/>
            <person name="Brown T."/>
            <person name="Cohen L."/>
        </authorList>
    </citation>
    <scope>NUCLEOTIDE SEQUENCE</scope>
    <source>
        <strain evidence="2">NIES-2562</strain>
    </source>
</reference>
<dbReference type="EMBL" id="HBIB01050153">
    <property type="protein sequence ID" value="CAE0270788.1"/>
    <property type="molecule type" value="Transcribed_RNA"/>
</dbReference>
<proteinExistence type="predicted"/>
<dbReference type="AlphaFoldDB" id="A0A7S3GM75"/>
<evidence type="ECO:0000256" key="1">
    <source>
        <dbReference type="SAM" id="MobiDB-lite"/>
    </source>
</evidence>
<sequence>MGGGQLAPPSSLFSSQGEAGGMNTGGGAFAHSPASFGSAASGVGVQGNMGGNQLAPPSSFFSPQAQAGGGASALSPPSFGNVAGGGGPTVGAGVGGSQVSNNNGSLNLLDISVKLTSEDEQAYRAPRFEKGKVPIHPPS</sequence>
<feature type="region of interest" description="Disordered" evidence="1">
    <location>
        <begin position="119"/>
        <end position="139"/>
    </location>
</feature>
<protein>
    <submittedName>
        <fullName evidence="2">Uncharacterized protein</fullName>
    </submittedName>
</protein>